<dbReference type="eggNOG" id="ENOG5030GKY">
    <property type="taxonomic scope" value="Bacteria"/>
</dbReference>
<keyword evidence="2" id="KW-1185">Reference proteome</keyword>
<dbReference type="HOGENOM" id="CLU_071048_0_0_10"/>
<proteinExistence type="predicted"/>
<protein>
    <submittedName>
        <fullName evidence="1">Uncharacterized protein</fullName>
    </submittedName>
</protein>
<dbReference type="KEGG" id="fbr:FBFL15_2794"/>
<dbReference type="AlphaFoldDB" id="G2Z5I3"/>
<dbReference type="RefSeq" id="WP_014085233.1">
    <property type="nucleotide sequence ID" value="NC_016001.1"/>
</dbReference>
<accession>G2Z5I3</accession>
<evidence type="ECO:0000313" key="1">
    <source>
        <dbReference type="EMBL" id="CCB70781.1"/>
    </source>
</evidence>
<sequence>MTEPYYTIDFSASACMFEIRVNDYPVVTMNIEGQAATNIPINFAILESGLQTISSKLLPNLGETQLNSKAELKFDIKLFDVSNDFVFDKQFGEYQSEPIDNKKPPIVSYTNTFQAIVPYKLDAWQKSKNLRDIEFCKMKLDAAYKKITKIIENGNFEEYKQLISKRENNMVTSMYLSKKEAEGRMIGLIKDFNSGFKVQPISDDCVMMFYANDRVAALKKTNGEPALFLFNEETQEELMLDLSFHIPEGKTEFEVI</sequence>
<dbReference type="EMBL" id="FQ859183">
    <property type="protein sequence ID" value="CCB70781.1"/>
    <property type="molecule type" value="Genomic_DNA"/>
</dbReference>
<reference evidence="1 2" key="1">
    <citation type="journal article" date="2011" name="Appl. Environ. Microbiol.">
        <title>Complete genome sequence of the fish pathogen Flavobacterium branchiophilum.</title>
        <authorList>
            <consortium name="1:IP"/>
            <consortium name="Microbial Evolutionary Genomics,F-75015 Paris"/>
            <consortium name="France 2:CNRS"/>
            <consortium name="URA2171"/>
            <consortium name="F-75015 Paris,France 3:Unite de Virologie et Immunologie Mol."/>
            <consortium name="INRA,78352 Jouy en Josas Cedex"/>
            <consortium name="France. 4:Unite de Mathemathique"/>
            <consortium name="Informatique et Genome,INRA"/>
            <consortium name="78352 Jouy en Josas Cedex"/>
            <consortium name="France. 5:CEA/Genoscope"/>
            <consortium name="Evry"/>
            <consortium name="France"/>
            <person name="Touchon M."/>
            <person name="Barbier P."/>
            <person name="Bernardet J.F."/>
            <person name="Loux V."/>
            <person name="Vacherie B."/>
            <person name="Barbe V."/>
            <person name="Rocha E.P."/>
            <person name="Duchaud E."/>
        </authorList>
    </citation>
    <scope>NUCLEOTIDE SEQUENCE [LARGE SCALE GENOMIC DNA]</scope>
    <source>
        <strain evidence="1 2">FL-15</strain>
    </source>
</reference>
<name>G2Z5I3_FLABF</name>
<dbReference type="Proteomes" id="UP000009186">
    <property type="component" value="Chromosome"/>
</dbReference>
<dbReference type="STRING" id="1034807.FBFL15_2794"/>
<organism evidence="1 2">
    <name type="scientific">Flavobacterium branchiophilum (strain FL-15)</name>
    <dbReference type="NCBI Taxonomy" id="1034807"/>
    <lineage>
        <taxon>Bacteria</taxon>
        <taxon>Pseudomonadati</taxon>
        <taxon>Bacteroidota</taxon>
        <taxon>Flavobacteriia</taxon>
        <taxon>Flavobacteriales</taxon>
        <taxon>Flavobacteriaceae</taxon>
        <taxon>Flavobacterium</taxon>
    </lineage>
</organism>
<gene>
    <name evidence="1" type="ordered locus">FBFL15_2794</name>
</gene>
<evidence type="ECO:0000313" key="2">
    <source>
        <dbReference type="Proteomes" id="UP000009186"/>
    </source>
</evidence>